<comment type="caution">
    <text evidence="3">The sequence shown here is derived from an EMBL/GenBank/DDBJ whole genome shotgun (WGS) entry which is preliminary data.</text>
</comment>
<feature type="compositionally biased region" description="Polar residues" evidence="2">
    <location>
        <begin position="160"/>
        <end position="177"/>
    </location>
</feature>
<feature type="region of interest" description="Disordered" evidence="2">
    <location>
        <begin position="600"/>
        <end position="622"/>
    </location>
</feature>
<gene>
    <name evidence="3" type="ORF">L2K70_02320</name>
</gene>
<accession>A0ABS9H8I8</accession>
<name>A0ABS9H8I8_9ACTN</name>
<keyword evidence="1" id="KW-0175">Coiled coil</keyword>
<sequence>MPSPEKVLLRKSQDGSWSEVGVLRERVRGKTWRLLLPDGREVDHDIQASESFPERHSLQYRLKLDPDGVAADLETAPADVFLLALGGFRKGATSGQLKQAFVGIDTGVVDRAWRRAKKHLDASEVVTRSGSKVPTYTLVVEASRDSEAGEESTETPEDVVTTQSEGSAPEPVQQNQAHARDTPRLAASSDHDRPAEDDVLTRHLVSQGWDEAEAGLASLGQRPLRLGLTLGRLKATELSDLLQSLTFSQRAEVAVALGRGKDGLLETDTAGLSQAKYETALRRARAELDRDQASPSLIGALTSLLERVSATYVVPLSVAAELAGSFAKVAREGERKATTRAQARDGLNKALAAAAEAMKLASRIDSEAAPELVRLSQAARHVPFARTGGRSLLVATIYQLGPDRARSDAWWTDATFDDLAEAGHGPLANVLEDRLIAESVVRPLVTAAVDQAESRSRVGQIISAAIPVARWVSGETLRGAILRAARHDEVASAWAETLTDDRKLQRMESALAAARADVEASADKQLDLQRHVARLEQRLATVGEELAAARSAQGESRGAHDRQVRADLVRVLAKVAAQVAQSAAASEDEGLMRSVSHATRREGLDPIGEVDRQTTFDPKVHDSMGQSISAEAQVTVVRPGYTWRDGTDTLVLVKAQVVPTGE</sequence>
<dbReference type="RefSeq" id="WP_236398406.1">
    <property type="nucleotide sequence ID" value="NZ_JAKJHZ010000003.1"/>
</dbReference>
<dbReference type="Proteomes" id="UP001201161">
    <property type="component" value="Unassembled WGS sequence"/>
</dbReference>
<feature type="region of interest" description="Disordered" evidence="2">
    <location>
        <begin position="142"/>
        <end position="196"/>
    </location>
</feature>
<evidence type="ECO:0000313" key="4">
    <source>
        <dbReference type="Proteomes" id="UP001201161"/>
    </source>
</evidence>
<proteinExistence type="predicted"/>
<reference evidence="3 4" key="1">
    <citation type="submission" date="2022-01" db="EMBL/GenBank/DDBJ databases">
        <title>Nocardioides sp. nov., an actinomycete isolated from mining soil.</title>
        <authorList>
            <person name="Liu L."/>
        </authorList>
    </citation>
    <scope>NUCLEOTIDE SEQUENCE [LARGE SCALE GENOMIC DNA]</scope>
    <source>
        <strain evidence="3 4">KLBMP 9356</strain>
    </source>
</reference>
<feature type="coiled-coil region" evidence="1">
    <location>
        <begin position="504"/>
        <end position="552"/>
    </location>
</feature>
<evidence type="ECO:0000256" key="1">
    <source>
        <dbReference type="SAM" id="Coils"/>
    </source>
</evidence>
<feature type="compositionally biased region" description="Basic and acidic residues" evidence="2">
    <location>
        <begin position="178"/>
        <end position="196"/>
    </location>
</feature>
<feature type="compositionally biased region" description="Acidic residues" evidence="2">
    <location>
        <begin position="148"/>
        <end position="157"/>
    </location>
</feature>
<dbReference type="EMBL" id="JAKJHZ010000003">
    <property type="protein sequence ID" value="MCF6376428.1"/>
    <property type="molecule type" value="Genomic_DNA"/>
</dbReference>
<protein>
    <recommendedName>
        <fullName evidence="5">Nucleotide exchange factor GrpE</fullName>
    </recommendedName>
</protein>
<organism evidence="3 4">
    <name type="scientific">Nocardioides potassii</name>
    <dbReference type="NCBI Taxonomy" id="2911371"/>
    <lineage>
        <taxon>Bacteria</taxon>
        <taxon>Bacillati</taxon>
        <taxon>Actinomycetota</taxon>
        <taxon>Actinomycetes</taxon>
        <taxon>Propionibacteriales</taxon>
        <taxon>Nocardioidaceae</taxon>
        <taxon>Nocardioides</taxon>
    </lineage>
</organism>
<keyword evidence="4" id="KW-1185">Reference proteome</keyword>
<evidence type="ECO:0000256" key="2">
    <source>
        <dbReference type="SAM" id="MobiDB-lite"/>
    </source>
</evidence>
<evidence type="ECO:0008006" key="5">
    <source>
        <dbReference type="Google" id="ProtNLM"/>
    </source>
</evidence>
<evidence type="ECO:0000313" key="3">
    <source>
        <dbReference type="EMBL" id="MCF6376428.1"/>
    </source>
</evidence>